<accession>A0ABM6Z4N7</accession>
<evidence type="ECO:0000313" key="3">
    <source>
        <dbReference type="Proteomes" id="UP000273001"/>
    </source>
</evidence>
<sequence>MAAAPPHSPSPAPPQPAPDVLTGRRQEAAAQQHRHSPLPSSPLAPGSPKQAAPWGVSLVARTRPLEPARALLQAAAEPALAPGLSR</sequence>
<gene>
    <name evidence="2" type="ORF">D5R93_10125</name>
</gene>
<feature type="compositionally biased region" description="Low complexity" evidence="1">
    <location>
        <begin position="37"/>
        <end position="48"/>
    </location>
</feature>
<feature type="region of interest" description="Disordered" evidence="1">
    <location>
        <begin position="1"/>
        <end position="55"/>
    </location>
</feature>
<organism evidence="2 3">
    <name type="scientific">Actinomyces lilanjuaniae</name>
    <dbReference type="NCBI Taxonomy" id="2321394"/>
    <lineage>
        <taxon>Bacteria</taxon>
        <taxon>Bacillati</taxon>
        <taxon>Actinomycetota</taxon>
        <taxon>Actinomycetes</taxon>
        <taxon>Actinomycetales</taxon>
        <taxon>Actinomycetaceae</taxon>
        <taxon>Actinomyces</taxon>
    </lineage>
</organism>
<protein>
    <submittedName>
        <fullName evidence="2">Uncharacterized protein</fullName>
    </submittedName>
</protein>
<keyword evidence="3" id="KW-1185">Reference proteome</keyword>
<dbReference type="EMBL" id="CP032514">
    <property type="protein sequence ID" value="AYD90274.1"/>
    <property type="molecule type" value="Genomic_DNA"/>
</dbReference>
<feature type="compositionally biased region" description="Pro residues" evidence="1">
    <location>
        <begin position="1"/>
        <end position="17"/>
    </location>
</feature>
<evidence type="ECO:0000313" key="2">
    <source>
        <dbReference type="EMBL" id="AYD90274.1"/>
    </source>
</evidence>
<reference evidence="2 3" key="1">
    <citation type="submission" date="2018-09" db="EMBL/GenBank/DDBJ databases">
        <authorList>
            <person name="Li J."/>
        </authorList>
    </citation>
    <scope>NUCLEOTIDE SEQUENCE [LARGE SCALE GENOMIC DNA]</scope>
    <source>
        <strain evidence="2 3">2129</strain>
    </source>
</reference>
<proteinExistence type="predicted"/>
<dbReference type="Proteomes" id="UP000273001">
    <property type="component" value="Chromosome"/>
</dbReference>
<name>A0ABM6Z4N7_9ACTO</name>
<evidence type="ECO:0000256" key="1">
    <source>
        <dbReference type="SAM" id="MobiDB-lite"/>
    </source>
</evidence>